<dbReference type="RefSeq" id="XP_013234050.1">
    <property type="nucleotide sequence ID" value="XM_013378596.1"/>
</dbReference>
<evidence type="ECO:0000313" key="2">
    <source>
        <dbReference type="Proteomes" id="UP000030747"/>
    </source>
</evidence>
<keyword evidence="2" id="KW-1185">Reference proteome</keyword>
<reference evidence="1" key="2">
    <citation type="submission" date="2013-10" db="EMBL/GenBank/DDBJ databases">
        <authorList>
            <person name="Aslett M."/>
        </authorList>
    </citation>
    <scope>NUCLEOTIDE SEQUENCE [LARGE SCALE GENOMIC DNA]</scope>
    <source>
        <strain evidence="1">Houghton</strain>
    </source>
</reference>
<gene>
    <name evidence="1" type="ORF">ETH_00008920</name>
</gene>
<evidence type="ECO:0000313" key="1">
    <source>
        <dbReference type="EMBL" id="CDJ43300.1"/>
    </source>
</evidence>
<accession>U6L674</accession>
<dbReference type="EMBL" id="HG675758">
    <property type="protein sequence ID" value="CDJ43300.1"/>
    <property type="molecule type" value="Genomic_DNA"/>
</dbReference>
<dbReference type="Proteomes" id="UP000030747">
    <property type="component" value="Unassembled WGS sequence"/>
</dbReference>
<protein>
    <submittedName>
        <fullName evidence="1">Uncharacterized protein</fullName>
    </submittedName>
</protein>
<sequence length="85" mass="9601">MALNAPRLQLNRWAARLTAITHQSPRDCRQRKRAKIFVFFGTPYGLKRSHLLKGSCIIGKKDVGFPFRARRGACSRAAAPPTAWH</sequence>
<dbReference type="AlphaFoldDB" id="U6L674"/>
<name>U6L674_EIMTE</name>
<organism evidence="1 2">
    <name type="scientific">Eimeria tenella</name>
    <name type="common">Coccidian parasite</name>
    <dbReference type="NCBI Taxonomy" id="5802"/>
    <lineage>
        <taxon>Eukaryota</taxon>
        <taxon>Sar</taxon>
        <taxon>Alveolata</taxon>
        <taxon>Apicomplexa</taxon>
        <taxon>Conoidasida</taxon>
        <taxon>Coccidia</taxon>
        <taxon>Eucoccidiorida</taxon>
        <taxon>Eimeriorina</taxon>
        <taxon>Eimeriidae</taxon>
        <taxon>Eimeria</taxon>
    </lineage>
</organism>
<reference evidence="1" key="1">
    <citation type="submission" date="2013-10" db="EMBL/GenBank/DDBJ databases">
        <title>Genomic analysis of the causative agents of coccidiosis in chickens.</title>
        <authorList>
            <person name="Reid A.J."/>
            <person name="Blake D."/>
            <person name="Billington K."/>
            <person name="Browne H."/>
            <person name="Dunn M."/>
            <person name="Hung S."/>
            <person name="Kawahara F."/>
            <person name="Miranda-Saavedra D."/>
            <person name="Mourier T."/>
            <person name="Nagra H."/>
            <person name="Otto T.D."/>
            <person name="Rawlings N."/>
            <person name="Sanchez A."/>
            <person name="Sanders M."/>
            <person name="Subramaniam C."/>
            <person name="Tay Y."/>
            <person name="Dear P."/>
            <person name="Doerig C."/>
            <person name="Gruber A."/>
            <person name="Parkinson J."/>
            <person name="Shirley M."/>
            <person name="Wan K.L."/>
            <person name="Berriman M."/>
            <person name="Tomley F."/>
            <person name="Pain A."/>
        </authorList>
    </citation>
    <scope>NUCLEOTIDE SEQUENCE [LARGE SCALE GENOMIC DNA]</scope>
    <source>
        <strain evidence="1">Houghton</strain>
    </source>
</reference>
<dbReference type="GeneID" id="25250985"/>
<proteinExistence type="predicted"/>
<dbReference type="VEuPathDB" id="ToxoDB:ETH_00008920"/>